<keyword evidence="7" id="KW-1185">Reference proteome</keyword>
<feature type="compositionally biased region" description="Basic and acidic residues" evidence="4">
    <location>
        <begin position="75"/>
        <end position="84"/>
    </location>
</feature>
<comment type="caution">
    <text evidence="6">The sequence shown here is derived from an EMBL/GenBank/DDBJ whole genome shotgun (WGS) entry which is preliminary data.</text>
</comment>
<feature type="domain" description="Centrosomin N-terminal motif 1" evidence="5">
    <location>
        <begin position="97"/>
        <end position="170"/>
    </location>
</feature>
<evidence type="ECO:0000256" key="4">
    <source>
        <dbReference type="SAM" id="MobiDB-lite"/>
    </source>
</evidence>
<dbReference type="Proteomes" id="UP000823405">
    <property type="component" value="Unassembled WGS sequence"/>
</dbReference>
<feature type="coiled-coil region" evidence="3">
    <location>
        <begin position="998"/>
        <end position="1046"/>
    </location>
</feature>
<evidence type="ECO:0000313" key="6">
    <source>
        <dbReference type="EMBL" id="KAG0302404.1"/>
    </source>
</evidence>
<evidence type="ECO:0000313" key="7">
    <source>
        <dbReference type="Proteomes" id="UP000823405"/>
    </source>
</evidence>
<dbReference type="EMBL" id="JAAAIN010001514">
    <property type="protein sequence ID" value="KAG0302404.1"/>
    <property type="molecule type" value="Genomic_DNA"/>
</dbReference>
<dbReference type="Pfam" id="PF07989">
    <property type="entry name" value="Cnn_1N"/>
    <property type="match status" value="1"/>
</dbReference>
<dbReference type="GO" id="GO:0008017">
    <property type="term" value="F:microtubule binding"/>
    <property type="evidence" value="ECO:0007669"/>
    <property type="project" value="TreeGrafter"/>
</dbReference>
<dbReference type="GO" id="GO:0005737">
    <property type="term" value="C:cytoplasm"/>
    <property type="evidence" value="ECO:0007669"/>
    <property type="project" value="UniProtKB-SubCell"/>
</dbReference>
<feature type="coiled-coil region" evidence="3">
    <location>
        <begin position="155"/>
        <end position="479"/>
    </location>
</feature>
<keyword evidence="3" id="KW-0175">Coiled coil</keyword>
<dbReference type="PANTHER" id="PTHR46930">
    <property type="entry name" value="CDK5 REGULATORY SUBUNIT-ASSOCIATED PROTEIN 2"/>
    <property type="match status" value="1"/>
</dbReference>
<organism evidence="6 7">
    <name type="scientific">Linnemannia gamsii</name>
    <dbReference type="NCBI Taxonomy" id="64522"/>
    <lineage>
        <taxon>Eukaryota</taxon>
        <taxon>Fungi</taxon>
        <taxon>Fungi incertae sedis</taxon>
        <taxon>Mucoromycota</taxon>
        <taxon>Mortierellomycotina</taxon>
        <taxon>Mortierellomycetes</taxon>
        <taxon>Mortierellales</taxon>
        <taxon>Mortierellaceae</taxon>
        <taxon>Linnemannia</taxon>
    </lineage>
</organism>
<dbReference type="GO" id="GO:0007059">
    <property type="term" value="P:chromosome segregation"/>
    <property type="evidence" value="ECO:0007669"/>
    <property type="project" value="TreeGrafter"/>
</dbReference>
<feature type="coiled-coil region" evidence="3">
    <location>
        <begin position="846"/>
        <end position="964"/>
    </location>
</feature>
<dbReference type="InterPro" id="IPR042791">
    <property type="entry name" value="CDK5RAP2"/>
</dbReference>
<feature type="region of interest" description="Disordered" evidence="4">
    <location>
        <begin position="60"/>
        <end position="91"/>
    </location>
</feature>
<evidence type="ECO:0000256" key="1">
    <source>
        <dbReference type="ARBA" id="ARBA00004496"/>
    </source>
</evidence>
<feature type="compositionally biased region" description="Polar residues" evidence="4">
    <location>
        <begin position="64"/>
        <end position="74"/>
    </location>
</feature>
<accession>A0A9P6UIL1</accession>
<gene>
    <name evidence="6" type="ORF">BGZ97_002363</name>
</gene>
<dbReference type="AlphaFoldDB" id="A0A9P6UIL1"/>
<protein>
    <recommendedName>
        <fullName evidence="5">Centrosomin N-terminal motif 1 domain-containing protein</fullName>
    </recommendedName>
</protein>
<dbReference type="OrthoDB" id="10255000at2759"/>
<proteinExistence type="predicted"/>
<feature type="coiled-coil region" evidence="3">
    <location>
        <begin position="509"/>
        <end position="720"/>
    </location>
</feature>
<name>A0A9P6UIL1_9FUNG</name>
<dbReference type="InterPro" id="IPR012943">
    <property type="entry name" value="Cnn_1N"/>
</dbReference>
<evidence type="ECO:0000256" key="3">
    <source>
        <dbReference type="SAM" id="Coils"/>
    </source>
</evidence>
<dbReference type="GO" id="GO:0043015">
    <property type="term" value="F:gamma-tubulin binding"/>
    <property type="evidence" value="ECO:0007669"/>
    <property type="project" value="TreeGrafter"/>
</dbReference>
<dbReference type="GO" id="GO:0001578">
    <property type="term" value="P:microtubule bundle formation"/>
    <property type="evidence" value="ECO:0007669"/>
    <property type="project" value="TreeGrafter"/>
</dbReference>
<sequence>MEHGKWTASPEQSLLLRQSIHGLVDDDEEGEESRLDFNFDAIDADIDLDDSVRSNPRMSALSGHVSSVGMTDTSEGPKPRKTIDRWSAGTGKPATMTLKEQERIIDELKKEGFELKLKIFFLEERLAKISPEHVDQALQENIDMKVKLQTMYSQLKQYKRLLAEAHAAIEALQAQRKSDLQNRMTEEQEEEYRNAIAEALDLKASLKQLSQRISSLEDLLKAKDTELEQLQSRLGELDSQANNIEELKELNARYEGELEELHDQLIEIQQNESRLMEKSRVEEGWEARCRELEKELNASLGHRSQLEKELTLTQADKLALEEDMSLQLEQHRDELSKAKIDAAELSNQLENEREQIHQIQEMHANDLNSLSERWTLDRQELREQISDMSLDIDELRKTNEQLEAHVQDLMALRNEEANRHDQELGDLVGEFEEKETELVRAQEELRNFEDLLQARDTRISELLDRIDQLEMARREADAVHDEVVSSIKSKMMPGSVANQQKGSVSLQDFQLMTEELALIEQENRTLQTQLRTEIDQRIALENSSRDRNSEAFGQWKNERQQLELEYAERIEELQEKLAAASDQIAELSNDLNDREGHLQFYEDKLAQAAKDSKDVEERYEEMELRLSSDLEATTAELVELRKEFEQIRANRVEKSDLLHSRTHEVDRLNIKTRKLNVTVAAMEDEKEQMETALRDRATTIAMLKSRLTELEMQVSKRQRDDDISGETSKSDLVERNSLLLTVLQHLESILGGDSRLDGNMLPKPSANFVYFSNHLISRLKSLSKLFILFEKKGKELEDKATSQLVQLRRQLDMKLKQLDRFETIVRDAADRQRKWREQLVKNKAINEDLQAKQVLLERTIADLRIRTGSSDRAQDYEARCKHAERKLQMEKTRLVDAEERWNARLRELEKRTKDAEERVKRERQGAKEKVAGLLDENKTAQKSIESLQRKNAQLQELVDIHKGNPESQGGPGTPYGSVLMQNSSQIRTATELGLSRMNDQLRSELDQRSKIVEKEREKLRSTLRELNTANEQCYQLQQQLGQRENQIKGTLNRIEMLSQRKEVIESMALRQATEDLYRSLELDHGWD</sequence>
<dbReference type="GO" id="GO:0097431">
    <property type="term" value="C:mitotic spindle pole"/>
    <property type="evidence" value="ECO:0007669"/>
    <property type="project" value="TreeGrafter"/>
</dbReference>
<evidence type="ECO:0000259" key="5">
    <source>
        <dbReference type="Pfam" id="PF07989"/>
    </source>
</evidence>
<reference evidence="6" key="1">
    <citation type="journal article" date="2020" name="Fungal Divers.">
        <title>Resolving the Mortierellaceae phylogeny through synthesis of multi-gene phylogenetics and phylogenomics.</title>
        <authorList>
            <person name="Vandepol N."/>
            <person name="Liber J."/>
            <person name="Desiro A."/>
            <person name="Na H."/>
            <person name="Kennedy M."/>
            <person name="Barry K."/>
            <person name="Grigoriev I.V."/>
            <person name="Miller A.N."/>
            <person name="O'Donnell K."/>
            <person name="Stajich J.E."/>
            <person name="Bonito G."/>
        </authorList>
    </citation>
    <scope>NUCLEOTIDE SEQUENCE</scope>
    <source>
        <strain evidence="6">NVP60</strain>
    </source>
</reference>
<dbReference type="GO" id="GO:0000132">
    <property type="term" value="P:establishment of mitotic spindle orientation"/>
    <property type="evidence" value="ECO:0007669"/>
    <property type="project" value="TreeGrafter"/>
</dbReference>
<evidence type="ECO:0000256" key="2">
    <source>
        <dbReference type="ARBA" id="ARBA00022490"/>
    </source>
</evidence>
<keyword evidence="2" id="KW-0963">Cytoplasm</keyword>
<dbReference type="PANTHER" id="PTHR46930:SF1">
    <property type="entry name" value="CDK5 REGULATORY SUBUNIT-ASSOCIATED PROTEIN 2"/>
    <property type="match status" value="1"/>
</dbReference>
<dbReference type="GO" id="GO:0035371">
    <property type="term" value="C:microtubule plus-end"/>
    <property type="evidence" value="ECO:0007669"/>
    <property type="project" value="TreeGrafter"/>
</dbReference>
<comment type="subcellular location">
    <subcellularLocation>
        <location evidence="1">Cytoplasm</location>
    </subcellularLocation>
</comment>
<dbReference type="GO" id="GO:0005815">
    <property type="term" value="C:microtubule organizing center"/>
    <property type="evidence" value="ECO:0007669"/>
    <property type="project" value="InterPro"/>
</dbReference>
<dbReference type="GO" id="GO:0090266">
    <property type="term" value="P:regulation of mitotic cell cycle spindle assembly checkpoint"/>
    <property type="evidence" value="ECO:0007669"/>
    <property type="project" value="TreeGrafter"/>
</dbReference>